<evidence type="ECO:0000313" key="3">
    <source>
        <dbReference type="Proteomes" id="UP001627408"/>
    </source>
</evidence>
<evidence type="ECO:0000256" key="1">
    <source>
        <dbReference type="SAM" id="Phobius"/>
    </source>
</evidence>
<keyword evidence="1" id="KW-0472">Membrane</keyword>
<keyword evidence="1" id="KW-1133">Transmembrane helix</keyword>
<protein>
    <submittedName>
        <fullName evidence="2">Uncharacterized protein</fullName>
    </submittedName>
</protein>
<evidence type="ECO:0000313" key="2">
    <source>
        <dbReference type="EMBL" id="MFL4472292.1"/>
    </source>
</evidence>
<gene>
    <name evidence="2" type="ORF">ACERZ8_21300</name>
</gene>
<accession>A0ABW8UZD0</accession>
<feature type="transmembrane region" description="Helical" evidence="1">
    <location>
        <begin position="47"/>
        <end position="64"/>
    </location>
</feature>
<feature type="transmembrane region" description="Helical" evidence="1">
    <location>
        <begin position="71"/>
        <end position="88"/>
    </location>
</feature>
<dbReference type="Proteomes" id="UP001627408">
    <property type="component" value="Unassembled WGS sequence"/>
</dbReference>
<dbReference type="RefSeq" id="WP_407594453.1">
    <property type="nucleotide sequence ID" value="NZ_JBHDIY010000004.1"/>
</dbReference>
<sequence length="118" mass="13319">MSGASVHETNLTGASQMSLVRIFASLLVLFAIVFVSFFWVLGTSVPPGWRALTYVFIGLAFVIIRQRGAQEFSPALWLLIIATYPFLLRCCRSICWGTRHIRPAPSDTRPMRRLSCHF</sequence>
<name>A0ABW8UZD0_9RHOB</name>
<feature type="transmembrane region" description="Helical" evidence="1">
    <location>
        <begin position="20"/>
        <end position="41"/>
    </location>
</feature>
<keyword evidence="3" id="KW-1185">Reference proteome</keyword>
<dbReference type="EMBL" id="JBHDIY010000004">
    <property type="protein sequence ID" value="MFL4472292.1"/>
    <property type="molecule type" value="Genomic_DNA"/>
</dbReference>
<comment type="caution">
    <text evidence="2">The sequence shown here is derived from an EMBL/GenBank/DDBJ whole genome shotgun (WGS) entry which is preliminary data.</text>
</comment>
<keyword evidence="1" id="KW-0812">Transmembrane</keyword>
<proteinExistence type="predicted"/>
<organism evidence="2 3">
    <name type="scientific">Tateyamaria armeniaca</name>
    <dbReference type="NCBI Taxonomy" id="2518930"/>
    <lineage>
        <taxon>Bacteria</taxon>
        <taxon>Pseudomonadati</taxon>
        <taxon>Pseudomonadota</taxon>
        <taxon>Alphaproteobacteria</taxon>
        <taxon>Rhodobacterales</taxon>
        <taxon>Roseobacteraceae</taxon>
        <taxon>Tateyamaria</taxon>
    </lineage>
</organism>
<reference evidence="2 3" key="1">
    <citation type="submission" date="2024-08" db="EMBL/GenBank/DDBJ databases">
        <title>Tateyamaria sp. nov., isolated from marine algae.</title>
        <authorList>
            <person name="Choi B.J."/>
            <person name="Kim J.M."/>
            <person name="Lee J.K."/>
            <person name="Choi D.G."/>
            <person name="Bayburt H."/>
            <person name="Baek J.H."/>
            <person name="Han D.M."/>
            <person name="Jeon C.O."/>
        </authorList>
    </citation>
    <scope>NUCLEOTIDE SEQUENCE [LARGE SCALE GENOMIC DNA]</scope>
    <source>
        <strain evidence="2 3">KMU-156</strain>
    </source>
</reference>